<dbReference type="InterPro" id="IPR051766">
    <property type="entry name" value="TXND_domain-containing"/>
</dbReference>
<dbReference type="PANTHER" id="PTHR46135">
    <property type="entry name" value="NME/NM23 FAMILY MEMBER 8"/>
    <property type="match status" value="1"/>
</dbReference>
<dbReference type="PANTHER" id="PTHR46135:SF3">
    <property type="entry name" value="NME_NM23 FAMILY MEMBER 8"/>
    <property type="match status" value="1"/>
</dbReference>
<feature type="compositionally biased region" description="Acidic residues" evidence="2">
    <location>
        <begin position="398"/>
        <end position="421"/>
    </location>
</feature>
<feature type="domain" description="DUF4746" evidence="3">
    <location>
        <begin position="334"/>
        <end position="568"/>
    </location>
</feature>
<dbReference type="SUPFAM" id="SSF52833">
    <property type="entry name" value="Thioredoxin-like"/>
    <property type="match status" value="1"/>
</dbReference>
<dbReference type="InParanoid" id="A0A6P9A876"/>
<dbReference type="GeneID" id="117651984"/>
<accession>A0A6P9A876</accession>
<evidence type="ECO:0000259" key="3">
    <source>
        <dbReference type="Pfam" id="PF15928"/>
    </source>
</evidence>
<keyword evidence="1" id="KW-0175">Coiled coil</keyword>
<evidence type="ECO:0000313" key="4">
    <source>
        <dbReference type="Proteomes" id="UP000515158"/>
    </source>
</evidence>
<evidence type="ECO:0000313" key="5">
    <source>
        <dbReference type="RefSeq" id="XP_034252501.1"/>
    </source>
</evidence>
<dbReference type="Gene3D" id="3.40.30.10">
    <property type="entry name" value="Glutaredoxin"/>
    <property type="match status" value="1"/>
</dbReference>
<dbReference type="InterPro" id="IPR036249">
    <property type="entry name" value="Thioredoxin-like_sf"/>
</dbReference>
<dbReference type="RefSeq" id="XP_034252501.1">
    <property type="nucleotide sequence ID" value="XM_034396610.1"/>
</dbReference>
<dbReference type="Pfam" id="PF15928">
    <property type="entry name" value="DUF4746"/>
    <property type="match status" value="1"/>
</dbReference>
<reference evidence="5" key="1">
    <citation type="submission" date="2025-08" db="UniProtKB">
        <authorList>
            <consortium name="RefSeq"/>
        </authorList>
    </citation>
    <scope>IDENTIFICATION</scope>
    <source>
        <tissue evidence="5">Total insect</tissue>
    </source>
</reference>
<protein>
    <submittedName>
        <fullName evidence="5">Uncharacterized protein LOC117651984</fullName>
    </submittedName>
</protein>
<feature type="region of interest" description="Disordered" evidence="2">
    <location>
        <begin position="599"/>
        <end position="696"/>
    </location>
</feature>
<feature type="compositionally biased region" description="Acidic residues" evidence="2">
    <location>
        <begin position="313"/>
        <end position="363"/>
    </location>
</feature>
<feature type="compositionally biased region" description="Gly residues" evidence="2">
    <location>
        <begin position="649"/>
        <end position="664"/>
    </location>
</feature>
<gene>
    <name evidence="5" type="primary">LOC117651984</name>
</gene>
<dbReference type="AlphaFoldDB" id="A0A6P9A876"/>
<dbReference type="InterPro" id="IPR031827">
    <property type="entry name" value="DUF4746"/>
</dbReference>
<dbReference type="OrthoDB" id="10263751at2759"/>
<evidence type="ECO:0000256" key="1">
    <source>
        <dbReference type="SAM" id="Coils"/>
    </source>
</evidence>
<dbReference type="Proteomes" id="UP000515158">
    <property type="component" value="Unplaced"/>
</dbReference>
<organism evidence="5">
    <name type="scientific">Thrips palmi</name>
    <name type="common">Melon thrips</name>
    <dbReference type="NCBI Taxonomy" id="161013"/>
    <lineage>
        <taxon>Eukaryota</taxon>
        <taxon>Metazoa</taxon>
        <taxon>Ecdysozoa</taxon>
        <taxon>Arthropoda</taxon>
        <taxon>Hexapoda</taxon>
        <taxon>Insecta</taxon>
        <taxon>Pterygota</taxon>
        <taxon>Neoptera</taxon>
        <taxon>Paraneoptera</taxon>
        <taxon>Thysanoptera</taxon>
        <taxon>Terebrantia</taxon>
        <taxon>Thripoidea</taxon>
        <taxon>Thripidae</taxon>
        <taxon>Thrips</taxon>
    </lineage>
</organism>
<proteinExistence type="predicted"/>
<feature type="coiled-coil region" evidence="1">
    <location>
        <begin position="253"/>
        <end position="280"/>
    </location>
</feature>
<feature type="region of interest" description="Disordered" evidence="2">
    <location>
        <begin position="308"/>
        <end position="428"/>
    </location>
</feature>
<dbReference type="KEGG" id="tpal:117651984"/>
<sequence>MGTQKKIQISFELTTEKEWREFIHRPGLIVVDLYRDWAGPCVAMGTPLKNLKTSEAAFQWMQLASAPSSIVPDLRRLQGSRPTFVLLSGGRLVNVIFGCRAPEVIRIIQEEIEREKRAAEGLEKRKTVSLTRLSPAEVAMEEGMMGTEGARLRAELDEAQLKADRVLRRILGQIAEHLPNTTIVVVFPYALQSETCKEIVDALRESWAQQGIAVTREDEVELGPDAVNLMFWERRLPQHDVLADSVTQGPSLVLMLERAAEEAEEEAEDEEEEEAASALNVETAVAKSIYGFLPGTGSSMELITPVESLSPAGEEEEEDTVLPDEGAENAENAEADAEEDEGKGQEEEAVEEGDQAAETEEVEGTEREEANEDEQEDEGEGEGEADPAAGQGTVEVPDRDEEECEDEGWEDGEEEEDEDDLIPQPEVRVWNPRELLPALDSAAAKLLFRRDEKGPVLPGIWTPLTALSKAAAVKALFEDVAEPLFDPPTPPPPPPPESTVICFSGDKRDEVLQLSEAFPSDVTRCGFFTKGRKLLASSRPDYEKLVRGGLQTAKTLVVLEVTRTRATPGIAKADVEEFFGAKCVHANKDDLQEIVKAHEEEEEEYVVPAKRPRPVPEDADAAGPATDAEQPPEAEQAPIVGEVLPEAGEGLGVGPDAGPDGAGEGEVVLEAMNDLPVEDVASARGPPPSSPTTSAS</sequence>
<name>A0A6P9A876_THRPL</name>
<keyword evidence="4" id="KW-1185">Reference proteome</keyword>
<evidence type="ECO:0000256" key="2">
    <source>
        <dbReference type="SAM" id="MobiDB-lite"/>
    </source>
</evidence>
<feature type="compositionally biased region" description="Acidic residues" evidence="2">
    <location>
        <begin position="369"/>
        <end position="385"/>
    </location>
</feature>